<feature type="domain" description="Thioredoxin" evidence="6">
    <location>
        <begin position="67"/>
        <end position="247"/>
    </location>
</feature>
<dbReference type="PROSITE" id="PS51352">
    <property type="entry name" value="THIOREDOXIN_2"/>
    <property type="match status" value="1"/>
</dbReference>
<evidence type="ECO:0000256" key="2">
    <source>
        <dbReference type="ARBA" id="ARBA00023002"/>
    </source>
</evidence>
<evidence type="ECO:0000256" key="5">
    <source>
        <dbReference type="SAM" id="SignalP"/>
    </source>
</evidence>
<keyword evidence="3" id="KW-1015">Disulfide bond</keyword>
<keyword evidence="8" id="KW-1185">Reference proteome</keyword>
<dbReference type="Pfam" id="PF18312">
    <property type="entry name" value="ScsC_N"/>
    <property type="match status" value="1"/>
</dbReference>
<keyword evidence="4" id="KW-0676">Redox-active center</keyword>
<keyword evidence="1 5" id="KW-0732">Signal</keyword>
<dbReference type="Proteomes" id="UP000549617">
    <property type="component" value="Unassembled WGS sequence"/>
</dbReference>
<reference evidence="7 8" key="1">
    <citation type="submission" date="2020-08" db="EMBL/GenBank/DDBJ databases">
        <title>Genomic Encyclopedia of Type Strains, Phase IV (KMG-IV): sequencing the most valuable type-strain genomes for metagenomic binning, comparative biology and taxonomic classification.</title>
        <authorList>
            <person name="Goeker M."/>
        </authorList>
    </citation>
    <scope>NUCLEOTIDE SEQUENCE [LARGE SCALE GENOMIC DNA]</scope>
    <source>
        <strain evidence="7 8">DSM 25079</strain>
    </source>
</reference>
<dbReference type="PANTHER" id="PTHR13887:SF14">
    <property type="entry name" value="DISULFIDE BOND FORMATION PROTEIN D"/>
    <property type="match status" value="1"/>
</dbReference>
<evidence type="ECO:0000256" key="4">
    <source>
        <dbReference type="ARBA" id="ARBA00023284"/>
    </source>
</evidence>
<dbReference type="AlphaFoldDB" id="A0A7W9AFM1"/>
<accession>A0A7W9AFM1</accession>
<dbReference type="GO" id="GO:0016853">
    <property type="term" value="F:isomerase activity"/>
    <property type="evidence" value="ECO:0007669"/>
    <property type="project" value="UniProtKB-KW"/>
</dbReference>
<dbReference type="PANTHER" id="PTHR13887">
    <property type="entry name" value="GLUTATHIONE S-TRANSFERASE KAPPA"/>
    <property type="match status" value="1"/>
</dbReference>
<protein>
    <submittedName>
        <fullName evidence="7">Protein-disulfide isomerase</fullName>
    </submittedName>
</protein>
<evidence type="ECO:0000256" key="1">
    <source>
        <dbReference type="ARBA" id="ARBA00022729"/>
    </source>
</evidence>
<evidence type="ECO:0000259" key="6">
    <source>
        <dbReference type="PROSITE" id="PS51352"/>
    </source>
</evidence>
<dbReference type="SUPFAM" id="SSF52833">
    <property type="entry name" value="Thioredoxin-like"/>
    <property type="match status" value="1"/>
</dbReference>
<dbReference type="EMBL" id="JACIJC010000001">
    <property type="protein sequence ID" value="MBB5684749.1"/>
    <property type="molecule type" value="Genomic_DNA"/>
</dbReference>
<name>A0A7W9AFM1_9SPHN</name>
<dbReference type="RefSeq" id="WP_184015321.1">
    <property type="nucleotide sequence ID" value="NZ_JACIJC010000001.1"/>
</dbReference>
<organism evidence="7 8">
    <name type="scientific">Sphingobium boeckii</name>
    <dbReference type="NCBI Taxonomy" id="1082345"/>
    <lineage>
        <taxon>Bacteria</taxon>
        <taxon>Pseudomonadati</taxon>
        <taxon>Pseudomonadota</taxon>
        <taxon>Alphaproteobacteria</taxon>
        <taxon>Sphingomonadales</taxon>
        <taxon>Sphingomonadaceae</taxon>
        <taxon>Sphingobium</taxon>
    </lineage>
</organism>
<feature type="signal peptide" evidence="5">
    <location>
        <begin position="1"/>
        <end position="25"/>
    </location>
</feature>
<dbReference type="Gene3D" id="3.40.30.10">
    <property type="entry name" value="Glutaredoxin"/>
    <property type="match status" value="1"/>
</dbReference>
<dbReference type="InterPro" id="IPR036249">
    <property type="entry name" value="Thioredoxin-like_sf"/>
</dbReference>
<sequence>MTPKEKTIMIAGGAFLAGAAATALAATVSGGASIAGVSEAERTKIEAVVRAYILDHPEIIPEAMQKLEQKQAAGAVEANRAQIETPFAGAWAGNEKGDATLVVFYDYACGFCRKSLPDIERLLAEDKGLKIVFRELPILSPESEVAARVSLAAAKQGKFKAFHDALYAEGRPTAANVEKVEAKLGLDSKRIAAEAGSGEYQKEIDANIAVARALGFTGTPSWVVGDQVLNGAVGYDALKAAIADARKKG</sequence>
<evidence type="ECO:0000313" key="8">
    <source>
        <dbReference type="Proteomes" id="UP000549617"/>
    </source>
</evidence>
<keyword evidence="7" id="KW-0413">Isomerase</keyword>
<gene>
    <name evidence="7" type="ORF">FHS49_000740</name>
</gene>
<evidence type="ECO:0000256" key="3">
    <source>
        <dbReference type="ARBA" id="ARBA00023157"/>
    </source>
</evidence>
<comment type="caution">
    <text evidence="7">The sequence shown here is derived from an EMBL/GenBank/DDBJ whole genome shotgun (WGS) entry which is preliminary data.</text>
</comment>
<dbReference type="InterPro" id="IPR013766">
    <property type="entry name" value="Thioredoxin_domain"/>
</dbReference>
<keyword evidence="2" id="KW-0560">Oxidoreductase</keyword>
<dbReference type="InterPro" id="IPR041205">
    <property type="entry name" value="ScsC_N"/>
</dbReference>
<dbReference type="Pfam" id="PF01323">
    <property type="entry name" value="DSBA"/>
    <property type="match status" value="1"/>
</dbReference>
<proteinExistence type="predicted"/>
<dbReference type="CDD" id="cd03023">
    <property type="entry name" value="DsbA_Com1_like"/>
    <property type="match status" value="1"/>
</dbReference>
<evidence type="ECO:0000313" key="7">
    <source>
        <dbReference type="EMBL" id="MBB5684749.1"/>
    </source>
</evidence>
<dbReference type="GO" id="GO:0016491">
    <property type="term" value="F:oxidoreductase activity"/>
    <property type="evidence" value="ECO:0007669"/>
    <property type="project" value="UniProtKB-KW"/>
</dbReference>
<feature type="chain" id="PRO_5031238778" evidence="5">
    <location>
        <begin position="26"/>
        <end position="249"/>
    </location>
</feature>
<dbReference type="InterPro" id="IPR001853">
    <property type="entry name" value="DSBA-like_thioredoxin_dom"/>
</dbReference>